<reference evidence="3" key="1">
    <citation type="submission" date="2023-07" db="EMBL/GenBank/DDBJ databases">
        <title>Chryseobacterium sp. GMJ5 Genome sequencing and assembly.</title>
        <authorList>
            <person name="Jung Y."/>
        </authorList>
    </citation>
    <scope>NUCLEOTIDE SEQUENCE [LARGE SCALE GENOMIC DNA]</scope>
    <source>
        <strain evidence="3">GMJ5</strain>
    </source>
</reference>
<evidence type="ECO:0000313" key="2">
    <source>
        <dbReference type="EMBL" id="MCU7612893.1"/>
    </source>
</evidence>
<feature type="transmembrane region" description="Helical" evidence="1">
    <location>
        <begin position="40"/>
        <end position="60"/>
    </location>
</feature>
<feature type="transmembrane region" description="Helical" evidence="1">
    <location>
        <begin position="185"/>
        <end position="204"/>
    </location>
</feature>
<evidence type="ECO:0008006" key="4">
    <source>
        <dbReference type="Google" id="ProtNLM"/>
    </source>
</evidence>
<keyword evidence="3" id="KW-1185">Reference proteome</keyword>
<dbReference type="EMBL" id="JAOTEN010000001">
    <property type="protein sequence ID" value="MCU7612893.1"/>
    <property type="molecule type" value="Genomic_DNA"/>
</dbReference>
<dbReference type="RefSeq" id="WP_262988748.1">
    <property type="nucleotide sequence ID" value="NZ_JAOTEN010000001.1"/>
</dbReference>
<comment type="caution">
    <text evidence="2">The sequence shown here is derived from an EMBL/GenBank/DDBJ whole genome shotgun (WGS) entry which is preliminary data.</text>
</comment>
<feature type="transmembrane region" description="Helical" evidence="1">
    <location>
        <begin position="239"/>
        <end position="262"/>
    </location>
</feature>
<proteinExistence type="predicted"/>
<feature type="transmembrane region" description="Helical" evidence="1">
    <location>
        <begin position="210"/>
        <end position="227"/>
    </location>
</feature>
<sequence>MIKGIGFFWLITKLWSYKTWLAERLYPVIPPADFLENIPNGIHLFLYGFSLLSLLIIIFFKPNRVVLILLLISEIMSCSLDTVRWQPWEYVYICIIFVIAINFRKPKNSMLMIHLLLISMYFFSGLHKCNEGFLTEVWLNMFLKGFFGFSMDVILQYKLFFVGFIIPAVEIVLAILLLISKSKRIIRYVLIGMHVGILIIIGPFGLAYNSVVWIWNLAMIFILYILYEKPIEVPDNRFMYLNIFWILLWYVMPVFTFFGSWYQYFSFSLYSGKGYQMYFCVHNKDLERYAEPESMMCDGIPSVNLQNWALEEIKSAPIPEPEIYKKIEVYMKKKYADKNIKIIFYDPTTDKIEEQ</sequence>
<keyword evidence="1" id="KW-0812">Transmembrane</keyword>
<name>A0ABT2VTE1_9FLAO</name>
<evidence type="ECO:0000256" key="1">
    <source>
        <dbReference type="SAM" id="Phobius"/>
    </source>
</evidence>
<feature type="transmembrane region" description="Helical" evidence="1">
    <location>
        <begin position="88"/>
        <end position="103"/>
    </location>
</feature>
<feature type="transmembrane region" description="Helical" evidence="1">
    <location>
        <begin position="110"/>
        <end position="127"/>
    </location>
</feature>
<organism evidence="2 3">
    <name type="scientific">Chryseobacterium gilvum</name>
    <dbReference type="NCBI Taxonomy" id="2976534"/>
    <lineage>
        <taxon>Bacteria</taxon>
        <taxon>Pseudomonadati</taxon>
        <taxon>Bacteroidota</taxon>
        <taxon>Flavobacteriia</taxon>
        <taxon>Flavobacteriales</taxon>
        <taxon>Weeksellaceae</taxon>
        <taxon>Chryseobacterium group</taxon>
        <taxon>Chryseobacterium</taxon>
    </lineage>
</organism>
<evidence type="ECO:0000313" key="3">
    <source>
        <dbReference type="Proteomes" id="UP001208114"/>
    </source>
</evidence>
<dbReference type="Proteomes" id="UP001208114">
    <property type="component" value="Unassembled WGS sequence"/>
</dbReference>
<keyword evidence="1" id="KW-1133">Transmembrane helix</keyword>
<feature type="transmembrane region" description="Helical" evidence="1">
    <location>
        <begin position="159"/>
        <end position="178"/>
    </location>
</feature>
<gene>
    <name evidence="2" type="ORF">N0B16_00405</name>
</gene>
<protein>
    <recommendedName>
        <fullName evidence="4">HTTM domain-containing protein</fullName>
    </recommendedName>
</protein>
<keyword evidence="1" id="KW-0472">Membrane</keyword>
<accession>A0ABT2VTE1</accession>